<comment type="catalytic activity">
    <reaction evidence="6">
        <text>D-glucose 6-phosphate + NADP(+) = 6-phospho-D-glucono-1,5-lactone + NADPH + H(+)</text>
        <dbReference type="Rhea" id="RHEA:15841"/>
        <dbReference type="ChEBI" id="CHEBI:15378"/>
        <dbReference type="ChEBI" id="CHEBI:57783"/>
        <dbReference type="ChEBI" id="CHEBI:57955"/>
        <dbReference type="ChEBI" id="CHEBI:58349"/>
        <dbReference type="ChEBI" id="CHEBI:61548"/>
        <dbReference type="EC" id="1.1.1.49"/>
    </reaction>
</comment>
<dbReference type="InterPro" id="IPR022675">
    <property type="entry name" value="G6P_DH_C"/>
</dbReference>
<comment type="function">
    <text evidence="6">Catalyzes the rate-limiting step of the oxidative pentose-phosphate pathway, which represents a route for the dissimilation of carbohydrates besides glycolysis.</text>
</comment>
<organism evidence="9 10">
    <name type="scientific">Galdieria yellowstonensis</name>
    <dbReference type="NCBI Taxonomy" id="3028027"/>
    <lineage>
        <taxon>Eukaryota</taxon>
        <taxon>Rhodophyta</taxon>
        <taxon>Bangiophyceae</taxon>
        <taxon>Galdieriales</taxon>
        <taxon>Galdieriaceae</taxon>
        <taxon>Galdieria</taxon>
    </lineage>
</organism>
<dbReference type="SUPFAM" id="SSF55347">
    <property type="entry name" value="Glyceraldehyde-3-phosphate dehydrogenase-like, C-terminal domain"/>
    <property type="match status" value="1"/>
</dbReference>
<feature type="domain" description="Glucose-6-phosphate dehydrogenase NAD-binding" evidence="7">
    <location>
        <begin position="45"/>
        <end position="225"/>
    </location>
</feature>
<reference evidence="9 10" key="1">
    <citation type="submission" date="2022-07" db="EMBL/GenBank/DDBJ databases">
        <title>Genome-wide signatures of adaptation to extreme environments.</title>
        <authorList>
            <person name="Cho C.H."/>
            <person name="Yoon H.S."/>
        </authorList>
    </citation>
    <scope>NUCLEOTIDE SEQUENCE [LARGE SCALE GENOMIC DNA]</scope>
    <source>
        <strain evidence="9 10">108.79 E11</strain>
    </source>
</reference>
<dbReference type="GO" id="GO:0004345">
    <property type="term" value="F:glucose-6-phosphate dehydrogenase activity"/>
    <property type="evidence" value="ECO:0007669"/>
    <property type="project" value="UniProtKB-EC"/>
</dbReference>
<dbReference type="AlphaFoldDB" id="A0AAV9IA97"/>
<dbReference type="NCBIfam" id="TIGR00871">
    <property type="entry name" value="zwf"/>
    <property type="match status" value="1"/>
</dbReference>
<dbReference type="GO" id="GO:0050661">
    <property type="term" value="F:NADP binding"/>
    <property type="evidence" value="ECO:0007669"/>
    <property type="project" value="InterPro"/>
</dbReference>
<dbReference type="InterPro" id="IPR001282">
    <property type="entry name" value="G6P_DH"/>
</dbReference>
<keyword evidence="4 6" id="KW-0560">Oxidoreductase</keyword>
<evidence type="ECO:0000313" key="9">
    <source>
        <dbReference type="EMBL" id="KAK4524303.1"/>
    </source>
</evidence>
<dbReference type="GO" id="GO:0009051">
    <property type="term" value="P:pentose-phosphate shunt, oxidative branch"/>
    <property type="evidence" value="ECO:0007669"/>
    <property type="project" value="TreeGrafter"/>
</dbReference>
<accession>A0AAV9IA97</accession>
<dbReference type="HAMAP" id="MF_00966">
    <property type="entry name" value="G6PD"/>
    <property type="match status" value="1"/>
</dbReference>
<dbReference type="EMBL" id="JANCYU010000022">
    <property type="protein sequence ID" value="KAK4524303.1"/>
    <property type="molecule type" value="Genomic_DNA"/>
</dbReference>
<dbReference type="PIRSF" id="PIRSF000110">
    <property type="entry name" value="G6PD"/>
    <property type="match status" value="1"/>
</dbReference>
<evidence type="ECO:0000256" key="5">
    <source>
        <dbReference type="ARBA" id="ARBA00023277"/>
    </source>
</evidence>
<dbReference type="SUPFAM" id="SSF51735">
    <property type="entry name" value="NAD(P)-binding Rossmann-fold domains"/>
    <property type="match status" value="1"/>
</dbReference>
<evidence type="ECO:0000256" key="6">
    <source>
        <dbReference type="RuleBase" id="RU362120"/>
    </source>
</evidence>
<dbReference type="PRINTS" id="PR00079">
    <property type="entry name" value="G6PDHDRGNASE"/>
</dbReference>
<dbReference type="Pfam" id="PF00479">
    <property type="entry name" value="G6PD_N"/>
    <property type="match status" value="1"/>
</dbReference>
<dbReference type="InterPro" id="IPR036291">
    <property type="entry name" value="NAD(P)-bd_dom_sf"/>
</dbReference>
<feature type="domain" description="Glucose-6-phosphate dehydrogenase C-terminal" evidence="8">
    <location>
        <begin position="228"/>
        <end position="509"/>
    </location>
</feature>
<comment type="caution">
    <text evidence="9">The sequence shown here is derived from an EMBL/GenBank/DDBJ whole genome shotgun (WGS) entry which is preliminary data.</text>
</comment>
<evidence type="ECO:0000256" key="4">
    <source>
        <dbReference type="ARBA" id="ARBA00023002"/>
    </source>
</evidence>
<dbReference type="Proteomes" id="UP001300502">
    <property type="component" value="Unassembled WGS sequence"/>
</dbReference>
<comment type="pathway">
    <text evidence="1 6">Carbohydrate degradation; pentose phosphate pathway; D-ribulose 5-phosphate from D-glucose 6-phosphate (oxidative stage): step 1/3.</text>
</comment>
<dbReference type="Gene3D" id="3.30.360.10">
    <property type="entry name" value="Dihydrodipicolinate Reductase, domain 2"/>
    <property type="match status" value="1"/>
</dbReference>
<name>A0AAV9IA97_9RHOD</name>
<gene>
    <name evidence="9" type="ORF">GAYE_SCF02G2202</name>
</gene>
<dbReference type="EC" id="1.1.1.49" evidence="6"/>
<keyword evidence="10" id="KW-1185">Reference proteome</keyword>
<evidence type="ECO:0000259" key="8">
    <source>
        <dbReference type="Pfam" id="PF02781"/>
    </source>
</evidence>
<proteinExistence type="inferred from homology"/>
<sequence>MSLETSNKLLKKSINKLGSNPNLTVMDNDYLASQTELEQEVTFCVIGASGDLSRKKTLPALFSLYYHNVLPFKFHIVGFGRKRLSDETFREAAMENLSCRAGVVDKDECDRKMQQFLQRVHYVSGHYDSEEDFKKLHEFCCELEEEEDASRMFYLAVPPSVFAFALKNIRLQATSENGWTRVIIEKPFGRDSESYEELRETISKYFDEDQVYRIDHYVGKEVVQNITTLRFGNYVFEALWNREHIRRIDIVFKEDFGTEGRSGYFDSFGIIRDIMQNHLLQVLAYLTMERPNSFKADDISAEKTKLIKSIRQLKAQDFVTGQYEGYRSEEGVPEDSTTPTFAACVLHIDNNRWKDVPVLMVAGKGLNERLAEIRILFRKGLTEAFLQKGNSMGNQIVIRIQPNESISLHVLSKVPGLSTELRETCLDLTYKEKFEHESKDIADAYERLILDAIHGEKSLFIYDEQLEASWKLFTPVLKELESEKSHPPLIYKFGDSIPSQVESLLWKHEAECGNCIEAEPALKDFHSSEFRNNL</sequence>
<dbReference type="Pfam" id="PF02781">
    <property type="entry name" value="G6PD_C"/>
    <property type="match status" value="1"/>
</dbReference>
<evidence type="ECO:0000259" key="7">
    <source>
        <dbReference type="Pfam" id="PF00479"/>
    </source>
</evidence>
<evidence type="ECO:0000256" key="1">
    <source>
        <dbReference type="ARBA" id="ARBA00004937"/>
    </source>
</evidence>
<dbReference type="Gene3D" id="3.40.50.720">
    <property type="entry name" value="NAD(P)-binding Rossmann-like Domain"/>
    <property type="match status" value="1"/>
</dbReference>
<comment type="similarity">
    <text evidence="6">Belongs to the glucose-6-phosphate dehydrogenase family.</text>
</comment>
<dbReference type="PANTHER" id="PTHR23429">
    <property type="entry name" value="GLUCOSE-6-PHOSPHATE 1-DEHYDROGENASE G6PD"/>
    <property type="match status" value="1"/>
</dbReference>
<dbReference type="PANTHER" id="PTHR23429:SF0">
    <property type="entry name" value="GLUCOSE-6-PHOSPHATE 1-DEHYDROGENASE"/>
    <property type="match status" value="1"/>
</dbReference>
<keyword evidence="2 6" id="KW-0313">Glucose metabolism</keyword>
<evidence type="ECO:0000313" key="10">
    <source>
        <dbReference type="Proteomes" id="UP001300502"/>
    </source>
</evidence>
<keyword evidence="5 6" id="KW-0119">Carbohydrate metabolism</keyword>
<dbReference type="GO" id="GO:0005829">
    <property type="term" value="C:cytosol"/>
    <property type="evidence" value="ECO:0007669"/>
    <property type="project" value="TreeGrafter"/>
</dbReference>
<protein>
    <recommendedName>
        <fullName evidence="6">Glucose-6-phosphate 1-dehydrogenase</fullName>
        <ecNumber evidence="6">1.1.1.49</ecNumber>
    </recommendedName>
</protein>
<dbReference type="GO" id="GO:0006006">
    <property type="term" value="P:glucose metabolic process"/>
    <property type="evidence" value="ECO:0007669"/>
    <property type="project" value="UniProtKB-KW"/>
</dbReference>
<dbReference type="InterPro" id="IPR022674">
    <property type="entry name" value="G6P_DH_NAD-bd"/>
</dbReference>
<keyword evidence="3 6" id="KW-0521">NADP</keyword>
<evidence type="ECO:0000256" key="3">
    <source>
        <dbReference type="ARBA" id="ARBA00022857"/>
    </source>
</evidence>
<evidence type="ECO:0000256" key="2">
    <source>
        <dbReference type="ARBA" id="ARBA00022526"/>
    </source>
</evidence>